<evidence type="ECO:0000313" key="2">
    <source>
        <dbReference type="Proteomes" id="UP000027586"/>
    </source>
</evidence>
<protein>
    <submittedName>
        <fullName evidence="1">Uncharacterized protein</fullName>
    </submittedName>
</protein>
<name>A0A068RWQ0_9FUNG</name>
<evidence type="ECO:0000313" key="1">
    <source>
        <dbReference type="EMBL" id="CDH54563.1"/>
    </source>
</evidence>
<sequence length="82" mass="9147">MSGFWIVSATSSSIRIVGDISSFVLLSGASRYRQFGGHPEMKASYRLITSTTRNNLYVFGVSDLSISGWFWLSAIPWVHCCH</sequence>
<keyword evidence="2" id="KW-1185">Reference proteome</keyword>
<accession>A0A068RWQ0</accession>
<dbReference type="VEuPathDB" id="FungiDB:LCOR_05796.1"/>
<organism evidence="1 2">
    <name type="scientific">Lichtheimia corymbifera JMRC:FSU:9682</name>
    <dbReference type="NCBI Taxonomy" id="1263082"/>
    <lineage>
        <taxon>Eukaryota</taxon>
        <taxon>Fungi</taxon>
        <taxon>Fungi incertae sedis</taxon>
        <taxon>Mucoromycota</taxon>
        <taxon>Mucoromycotina</taxon>
        <taxon>Mucoromycetes</taxon>
        <taxon>Mucorales</taxon>
        <taxon>Lichtheimiaceae</taxon>
        <taxon>Lichtheimia</taxon>
    </lineage>
</organism>
<reference evidence="1" key="1">
    <citation type="submission" date="2013-08" db="EMBL/GenBank/DDBJ databases">
        <title>Gene expansion shapes genome architecture in the human pathogen Lichtheimia corymbifera: an evolutionary genomics analysis in the ancient terrestrial Mucorales (Mucoromycotina).</title>
        <authorList>
            <person name="Schwartze V.U."/>
            <person name="Winter S."/>
            <person name="Shelest E."/>
            <person name="Marcet-Houben M."/>
            <person name="Horn F."/>
            <person name="Wehner S."/>
            <person name="Hoffmann K."/>
            <person name="Riege K."/>
            <person name="Sammeth M."/>
            <person name="Nowrousian M."/>
            <person name="Valiante V."/>
            <person name="Linde J."/>
            <person name="Jacobsen I.D."/>
            <person name="Marz M."/>
            <person name="Brakhage A.A."/>
            <person name="Gabaldon T."/>
            <person name="Bocker S."/>
            <person name="Voigt K."/>
        </authorList>
    </citation>
    <scope>NUCLEOTIDE SEQUENCE [LARGE SCALE GENOMIC DNA]</scope>
    <source>
        <strain evidence="1">FSU 9682</strain>
    </source>
</reference>
<comment type="caution">
    <text evidence="1">The sequence shown here is derived from an EMBL/GenBank/DDBJ whole genome shotgun (WGS) entry which is preliminary data.</text>
</comment>
<dbReference type="EMBL" id="CBTN010000024">
    <property type="protein sequence ID" value="CDH54563.1"/>
    <property type="molecule type" value="Genomic_DNA"/>
</dbReference>
<dbReference type="Proteomes" id="UP000027586">
    <property type="component" value="Unassembled WGS sequence"/>
</dbReference>
<dbReference type="AlphaFoldDB" id="A0A068RWQ0"/>
<proteinExistence type="predicted"/>
<dbReference type="OrthoDB" id="10392171at2759"/>
<gene>
    <name evidence="1" type="ORF">LCOR_05796.1</name>
</gene>